<dbReference type="InterPro" id="IPR050789">
    <property type="entry name" value="Diverse_Enzym_Activities"/>
</dbReference>
<gene>
    <name evidence="2" type="ORF">AVM11_12790</name>
</gene>
<dbReference type="OrthoDB" id="113033at2"/>
<dbReference type="PROSITE" id="PS51257">
    <property type="entry name" value="PROKAR_LIPOPROTEIN"/>
    <property type="match status" value="1"/>
</dbReference>
<dbReference type="AlphaFoldDB" id="A0A175Y9D7"/>
<proteinExistence type="predicted"/>
<sequence>MNTTRRTLLIGTAVAAGCASLPALARSRRRTAMQVQSWMALASVPGASWAVLDGEAEPVSSAVGYAKVGEANATTETLFEAASLSKPVLAAAIHDLVRDGSVDLDEPVAKHIDFTTDVATKATTPRHLLSHSSGLPNWRTEAGSDLVSRFKPGSHFRYSGEGYALLARLAEKSPVRPQRRSSVPEF</sequence>
<dbReference type="PANTHER" id="PTHR43283">
    <property type="entry name" value="BETA-LACTAMASE-RELATED"/>
    <property type="match status" value="1"/>
</dbReference>
<dbReference type="PROSITE" id="PS51318">
    <property type="entry name" value="TAT"/>
    <property type="match status" value="1"/>
</dbReference>
<accession>A0A175Y9D7</accession>
<dbReference type="SUPFAM" id="SSF56601">
    <property type="entry name" value="beta-lactamase/transpeptidase-like"/>
    <property type="match status" value="1"/>
</dbReference>
<keyword evidence="3" id="KW-1185">Reference proteome</keyword>
<dbReference type="InterPro" id="IPR001466">
    <property type="entry name" value="Beta-lactam-related"/>
</dbReference>
<dbReference type="InterPro" id="IPR006311">
    <property type="entry name" value="TAT_signal"/>
</dbReference>
<dbReference type="InterPro" id="IPR012338">
    <property type="entry name" value="Beta-lactam/transpept-like"/>
</dbReference>
<dbReference type="STRING" id="621456.BJP26_10915"/>
<dbReference type="Pfam" id="PF00144">
    <property type="entry name" value="Beta-lactamase"/>
    <property type="match status" value="1"/>
</dbReference>
<comment type="caution">
    <text evidence="2">The sequence shown here is derived from an EMBL/GenBank/DDBJ whole genome shotgun (WGS) entry which is preliminary data.</text>
</comment>
<protein>
    <recommendedName>
        <fullName evidence="1">Beta-lactamase-related domain-containing protein</fullName>
    </recommendedName>
</protein>
<dbReference type="Gene3D" id="3.40.710.10">
    <property type="entry name" value="DD-peptidase/beta-lactamase superfamily"/>
    <property type="match status" value="1"/>
</dbReference>
<dbReference type="Proteomes" id="UP000078460">
    <property type="component" value="Unassembled WGS sequence"/>
</dbReference>
<organism evidence="2 3">
    <name type="scientific">Sphingomonas melonis TY</name>
    <dbReference type="NCBI Taxonomy" id="621456"/>
    <lineage>
        <taxon>Bacteria</taxon>
        <taxon>Pseudomonadati</taxon>
        <taxon>Pseudomonadota</taxon>
        <taxon>Alphaproteobacteria</taxon>
        <taxon>Sphingomonadales</taxon>
        <taxon>Sphingomonadaceae</taxon>
        <taxon>Sphingomonas</taxon>
    </lineage>
</organism>
<feature type="domain" description="Beta-lactamase-related" evidence="1">
    <location>
        <begin position="42"/>
        <end position="172"/>
    </location>
</feature>
<reference evidence="2" key="1">
    <citation type="submission" date="2016-03" db="EMBL/GenBank/DDBJ databases">
        <title>Sphingomonas melonis TY, whole genome shotgun sequencing.</title>
        <authorList>
            <person name="Wang H."/>
            <person name="Zhu P."/>
        </authorList>
    </citation>
    <scope>NUCLEOTIDE SEQUENCE [LARGE SCALE GENOMIC DNA]</scope>
    <source>
        <strain evidence="2">TY</strain>
    </source>
</reference>
<name>A0A175Y9D7_9SPHN</name>
<dbReference type="EMBL" id="LQCK02000002">
    <property type="protein sequence ID" value="KZB96570.1"/>
    <property type="molecule type" value="Genomic_DNA"/>
</dbReference>
<dbReference type="KEGG" id="smy:BJP26_10915"/>
<evidence type="ECO:0000313" key="3">
    <source>
        <dbReference type="Proteomes" id="UP000078460"/>
    </source>
</evidence>
<evidence type="ECO:0000313" key="2">
    <source>
        <dbReference type="EMBL" id="KZB96570.1"/>
    </source>
</evidence>
<evidence type="ECO:0000259" key="1">
    <source>
        <dbReference type="Pfam" id="PF00144"/>
    </source>
</evidence>